<dbReference type="Proteomes" id="UP001629113">
    <property type="component" value="Unassembled WGS sequence"/>
</dbReference>
<reference evidence="1 2" key="1">
    <citation type="submission" date="2024-06" db="EMBL/GenBank/DDBJ databases">
        <title>Complete genome of Phlyctema vagabunda strain 19-DSS-EL-015.</title>
        <authorList>
            <person name="Fiorenzani C."/>
        </authorList>
    </citation>
    <scope>NUCLEOTIDE SEQUENCE [LARGE SCALE GENOMIC DNA]</scope>
    <source>
        <strain evidence="1 2">19-DSS-EL-015</strain>
    </source>
</reference>
<evidence type="ECO:0000313" key="1">
    <source>
        <dbReference type="EMBL" id="KAL3428025.1"/>
    </source>
</evidence>
<evidence type="ECO:0000313" key="2">
    <source>
        <dbReference type="Proteomes" id="UP001629113"/>
    </source>
</evidence>
<gene>
    <name evidence="1" type="ORF">PVAG01_01534</name>
</gene>
<name>A0ABR4PXD9_9HELO</name>
<keyword evidence="2" id="KW-1185">Reference proteome</keyword>
<organism evidence="1 2">
    <name type="scientific">Phlyctema vagabunda</name>
    <dbReference type="NCBI Taxonomy" id="108571"/>
    <lineage>
        <taxon>Eukaryota</taxon>
        <taxon>Fungi</taxon>
        <taxon>Dikarya</taxon>
        <taxon>Ascomycota</taxon>
        <taxon>Pezizomycotina</taxon>
        <taxon>Leotiomycetes</taxon>
        <taxon>Helotiales</taxon>
        <taxon>Dermateaceae</taxon>
        <taxon>Phlyctema</taxon>
    </lineage>
</organism>
<sequence length="85" mass="9636">MRGNNDVVCNVAAAGGPRLDESNEKRSSSLGKIKCEKREHYLRHLLTVLFGSIFFETSREFWTQYFNRIVVPSLQWGGCPVTTVS</sequence>
<dbReference type="EMBL" id="JBFCZG010000001">
    <property type="protein sequence ID" value="KAL3428025.1"/>
    <property type="molecule type" value="Genomic_DNA"/>
</dbReference>
<proteinExistence type="predicted"/>
<accession>A0ABR4PXD9</accession>
<protein>
    <submittedName>
        <fullName evidence="1">Uncharacterized protein</fullName>
    </submittedName>
</protein>
<comment type="caution">
    <text evidence="1">The sequence shown here is derived from an EMBL/GenBank/DDBJ whole genome shotgun (WGS) entry which is preliminary data.</text>
</comment>